<protein>
    <submittedName>
        <fullName evidence="1">Uncharacterized protein</fullName>
    </submittedName>
</protein>
<reference evidence="1 2" key="1">
    <citation type="submission" date="2017-11" db="EMBL/GenBank/DDBJ databases">
        <title>Reclassification of Bisgaard taxon 5 as Caviibacterium pharyngocola gen. nov., sp. nov.</title>
        <authorList>
            <person name="Christensen H."/>
        </authorList>
    </citation>
    <scope>NUCLEOTIDE SEQUENCE [LARGE SCALE GENOMIC DNA]</scope>
    <source>
        <strain evidence="1 2">7_3</strain>
    </source>
</reference>
<proteinExistence type="predicted"/>
<dbReference type="RefSeq" id="WP_100296894.1">
    <property type="nucleotide sequence ID" value="NZ_PHGZ01000014.1"/>
</dbReference>
<dbReference type="EMBL" id="PHGZ01000014">
    <property type="protein sequence ID" value="PJG82795.1"/>
    <property type="molecule type" value="Genomic_DNA"/>
</dbReference>
<evidence type="ECO:0000313" key="1">
    <source>
        <dbReference type="EMBL" id="PJG82795.1"/>
    </source>
</evidence>
<comment type="caution">
    <text evidence="1">The sequence shown here is derived from an EMBL/GenBank/DDBJ whole genome shotgun (WGS) entry which is preliminary data.</text>
</comment>
<dbReference type="Proteomes" id="UP000230282">
    <property type="component" value="Unassembled WGS sequence"/>
</dbReference>
<gene>
    <name evidence="1" type="ORF">CVP04_07480</name>
</gene>
<organism evidence="1 2">
    <name type="scientific">Caviibacterium pharyngocola</name>
    <dbReference type="NCBI Taxonomy" id="28159"/>
    <lineage>
        <taxon>Bacteria</taxon>
        <taxon>Pseudomonadati</taxon>
        <taxon>Pseudomonadota</taxon>
        <taxon>Gammaproteobacteria</taxon>
        <taxon>Pasteurellales</taxon>
        <taxon>Pasteurellaceae</taxon>
        <taxon>Caviibacterium</taxon>
    </lineage>
</organism>
<accession>A0A2M8RV89</accession>
<keyword evidence="2" id="KW-1185">Reference proteome</keyword>
<dbReference type="AlphaFoldDB" id="A0A2M8RV89"/>
<evidence type="ECO:0000313" key="2">
    <source>
        <dbReference type="Proteomes" id="UP000230282"/>
    </source>
</evidence>
<dbReference type="OrthoDB" id="6872146at2"/>
<name>A0A2M8RV89_9PAST</name>
<sequence>MDSSDTTKTFNTENYRIELKVEPIPFYANWCAEEFGYEDVNELCNAAMNGVRFVDLTAVVIQKELGIKMGESSLDYCSYDEHDKSYAGNKRYLIHEAICEARSFAQLAIKASQNLRPTAINC</sequence>